<evidence type="ECO:0000313" key="2">
    <source>
        <dbReference type="EMBL" id="OAH15899.1"/>
    </source>
</evidence>
<dbReference type="AlphaFoldDB" id="A0A177HZ95"/>
<organism evidence="2 3">
    <name type="scientific">Streptomyces jeddahensis</name>
    <dbReference type="NCBI Taxonomy" id="1716141"/>
    <lineage>
        <taxon>Bacteria</taxon>
        <taxon>Bacillati</taxon>
        <taxon>Actinomycetota</taxon>
        <taxon>Actinomycetes</taxon>
        <taxon>Kitasatosporales</taxon>
        <taxon>Streptomycetaceae</taxon>
        <taxon>Streptomyces</taxon>
    </lineage>
</organism>
<dbReference type="OrthoDB" id="4053327at2"/>
<sequence length="310" mass="33611">MSLHAIKQPSAHAWPAAALAILAAAGCTTAASADRPDPSRSAPAARELTHTEQILVQRAEALLVKECMAGEGFRYWVGPLPTVDDLKGGGYVVTDVDWAKRQGYGGRLSARLPRLQREDPNHAYTNGLSHKEALRYDEVLNGGPSAGMLTVELPGGGTIQTPRRSCQTEAKQRLYGDFETWFKAEKIATNLTDLYVPDLLDDKRFTNAVGEWAACMRAAGHEYAEPPAIRAELPALTEGLSSAEAHAVEVRLAVAEARCATRTPLAATARKLDEEYRGKRLGAYREDIATYRRMRLTALARAEDIAGGTA</sequence>
<evidence type="ECO:0008006" key="4">
    <source>
        <dbReference type="Google" id="ProtNLM"/>
    </source>
</evidence>
<accession>A0A177HZ95</accession>
<protein>
    <recommendedName>
        <fullName evidence="4">Lipoprotein</fullName>
    </recommendedName>
</protein>
<reference evidence="2 3" key="1">
    <citation type="submission" date="2015-12" db="EMBL/GenBank/DDBJ databases">
        <title>Genome sequence of Streptomyces sp. G25.</title>
        <authorList>
            <person name="Poehlein A."/>
            <person name="Roettig A."/>
            <person name="Hiessl S."/>
            <person name="Hauschild P."/>
            <person name="Schauer J."/>
            <person name="Madkour M.H."/>
            <person name="Al-Ansari A.M."/>
            <person name="Almakishah N.H."/>
            <person name="Steinbuechel A."/>
            <person name="Daniel R."/>
        </authorList>
    </citation>
    <scope>NUCLEOTIDE SEQUENCE [LARGE SCALE GENOMIC DNA]</scope>
    <source>
        <strain evidence="3">G25(2015)</strain>
    </source>
</reference>
<comment type="caution">
    <text evidence="2">The sequence shown here is derived from an EMBL/GenBank/DDBJ whole genome shotgun (WGS) entry which is preliminary data.</text>
</comment>
<dbReference type="RefSeq" id="WP_067271953.1">
    <property type="nucleotide sequence ID" value="NZ_LOHS01000031.1"/>
</dbReference>
<gene>
    <name evidence="2" type="ORF">STSP_07650</name>
</gene>
<dbReference type="Proteomes" id="UP000077381">
    <property type="component" value="Unassembled WGS sequence"/>
</dbReference>
<dbReference type="EMBL" id="LOHS01000031">
    <property type="protein sequence ID" value="OAH15899.1"/>
    <property type="molecule type" value="Genomic_DNA"/>
</dbReference>
<dbReference type="PATRIC" id="fig|1716141.3.peg.812"/>
<keyword evidence="1" id="KW-0732">Signal</keyword>
<name>A0A177HZ95_9ACTN</name>
<feature type="signal peptide" evidence="1">
    <location>
        <begin position="1"/>
        <end position="33"/>
    </location>
</feature>
<dbReference type="PROSITE" id="PS51257">
    <property type="entry name" value="PROKAR_LIPOPROTEIN"/>
    <property type="match status" value="1"/>
</dbReference>
<feature type="chain" id="PRO_5008063381" description="Lipoprotein" evidence="1">
    <location>
        <begin position="34"/>
        <end position="310"/>
    </location>
</feature>
<keyword evidence="3" id="KW-1185">Reference proteome</keyword>
<proteinExistence type="predicted"/>
<evidence type="ECO:0000256" key="1">
    <source>
        <dbReference type="SAM" id="SignalP"/>
    </source>
</evidence>
<evidence type="ECO:0000313" key="3">
    <source>
        <dbReference type="Proteomes" id="UP000077381"/>
    </source>
</evidence>